<protein>
    <recommendedName>
        <fullName evidence="2">histidine kinase</fullName>
        <ecNumber evidence="2">2.7.13.3</ecNumber>
    </recommendedName>
</protein>
<dbReference type="EMBL" id="LT594324">
    <property type="protein sequence ID" value="SBT37110.1"/>
    <property type="molecule type" value="Genomic_DNA"/>
</dbReference>
<feature type="domain" description="Histidine kinase/HSP90-like ATPase" evidence="10">
    <location>
        <begin position="607"/>
        <end position="689"/>
    </location>
</feature>
<keyword evidence="4" id="KW-0808">Transferase</keyword>
<evidence type="ECO:0000313" key="12">
    <source>
        <dbReference type="EMBL" id="SBT37110.1"/>
    </source>
</evidence>
<feature type="transmembrane region" description="Helical" evidence="9">
    <location>
        <begin position="38"/>
        <end position="57"/>
    </location>
</feature>
<keyword evidence="9" id="KW-0812">Transmembrane</keyword>
<feature type="transmembrane region" description="Helical" evidence="9">
    <location>
        <begin position="168"/>
        <end position="186"/>
    </location>
</feature>
<dbReference type="InterPro" id="IPR050482">
    <property type="entry name" value="Sensor_HK_TwoCompSys"/>
</dbReference>
<feature type="domain" description="Signal transduction histidine kinase subgroup 3 dimerisation and phosphoacceptor" evidence="11">
    <location>
        <begin position="506"/>
        <end position="571"/>
    </location>
</feature>
<feature type="transmembrane region" description="Helical" evidence="9">
    <location>
        <begin position="69"/>
        <end position="88"/>
    </location>
</feature>
<evidence type="ECO:0000256" key="6">
    <source>
        <dbReference type="ARBA" id="ARBA00022777"/>
    </source>
</evidence>
<feature type="transmembrane region" description="Helical" evidence="9">
    <location>
        <begin position="280"/>
        <end position="301"/>
    </location>
</feature>
<feature type="transmembrane region" description="Helical" evidence="9">
    <location>
        <begin position="313"/>
        <end position="340"/>
    </location>
</feature>
<dbReference type="PATRIC" id="fig|299146.4.peg.34"/>
<evidence type="ECO:0000256" key="4">
    <source>
        <dbReference type="ARBA" id="ARBA00022679"/>
    </source>
</evidence>
<feature type="transmembrane region" description="Helical" evidence="9">
    <location>
        <begin position="216"/>
        <end position="239"/>
    </location>
</feature>
<proteinExistence type="predicted"/>
<evidence type="ECO:0000256" key="2">
    <source>
        <dbReference type="ARBA" id="ARBA00012438"/>
    </source>
</evidence>
<dbReference type="InterPro" id="IPR003594">
    <property type="entry name" value="HATPase_dom"/>
</dbReference>
<evidence type="ECO:0000256" key="8">
    <source>
        <dbReference type="ARBA" id="ARBA00023012"/>
    </source>
</evidence>
<gene>
    <name evidence="12" type="ORF">GA0070621_0034</name>
</gene>
<comment type="catalytic activity">
    <reaction evidence="1">
        <text>ATP + protein L-histidine = ADP + protein N-phospho-L-histidine.</text>
        <dbReference type="EC" id="2.7.13.3"/>
    </reaction>
</comment>
<dbReference type="Gene3D" id="3.30.565.10">
    <property type="entry name" value="Histidine kinase-like ATPase, C-terminal domain"/>
    <property type="match status" value="1"/>
</dbReference>
<dbReference type="CDD" id="cd16917">
    <property type="entry name" value="HATPase_UhpB-NarQ-NarX-like"/>
    <property type="match status" value="1"/>
</dbReference>
<dbReference type="GO" id="GO:0046983">
    <property type="term" value="F:protein dimerization activity"/>
    <property type="evidence" value="ECO:0007669"/>
    <property type="project" value="InterPro"/>
</dbReference>
<keyword evidence="9" id="KW-0472">Membrane</keyword>
<feature type="transmembrane region" description="Helical" evidence="9">
    <location>
        <begin position="95"/>
        <end position="119"/>
    </location>
</feature>
<accession>A0A1A8YZS1</accession>
<dbReference type="GO" id="GO:0000155">
    <property type="term" value="F:phosphorelay sensor kinase activity"/>
    <property type="evidence" value="ECO:0007669"/>
    <property type="project" value="InterPro"/>
</dbReference>
<keyword evidence="7" id="KW-0067">ATP-binding</keyword>
<evidence type="ECO:0000259" key="10">
    <source>
        <dbReference type="Pfam" id="PF02518"/>
    </source>
</evidence>
<dbReference type="Pfam" id="PF07730">
    <property type="entry name" value="HisKA_3"/>
    <property type="match status" value="1"/>
</dbReference>
<feature type="transmembrane region" description="Helical" evidence="9">
    <location>
        <begin position="139"/>
        <end position="156"/>
    </location>
</feature>
<organism evidence="12 13">
    <name type="scientific">Micromonospora narathiwatensis</name>
    <dbReference type="NCBI Taxonomy" id="299146"/>
    <lineage>
        <taxon>Bacteria</taxon>
        <taxon>Bacillati</taxon>
        <taxon>Actinomycetota</taxon>
        <taxon>Actinomycetes</taxon>
        <taxon>Micromonosporales</taxon>
        <taxon>Micromonosporaceae</taxon>
        <taxon>Micromonospora</taxon>
    </lineage>
</organism>
<dbReference type="PANTHER" id="PTHR24421">
    <property type="entry name" value="NITRATE/NITRITE SENSOR PROTEIN NARX-RELATED"/>
    <property type="match status" value="1"/>
</dbReference>
<dbReference type="AlphaFoldDB" id="A0A1A8YZS1"/>
<dbReference type="PANTHER" id="PTHR24421:SF10">
    <property type="entry name" value="NITRATE_NITRITE SENSOR PROTEIN NARQ"/>
    <property type="match status" value="1"/>
</dbReference>
<dbReference type="SUPFAM" id="SSF55874">
    <property type="entry name" value="ATPase domain of HSP90 chaperone/DNA topoisomerase II/histidine kinase"/>
    <property type="match status" value="1"/>
</dbReference>
<dbReference type="GO" id="GO:0016020">
    <property type="term" value="C:membrane"/>
    <property type="evidence" value="ECO:0007669"/>
    <property type="project" value="InterPro"/>
</dbReference>
<evidence type="ECO:0000256" key="5">
    <source>
        <dbReference type="ARBA" id="ARBA00022741"/>
    </source>
</evidence>
<dbReference type="InterPro" id="IPR036890">
    <property type="entry name" value="HATPase_C_sf"/>
</dbReference>
<evidence type="ECO:0000256" key="1">
    <source>
        <dbReference type="ARBA" id="ARBA00000085"/>
    </source>
</evidence>
<keyword evidence="9" id="KW-1133">Transmembrane helix</keyword>
<sequence length="692" mass="72802">MADAGPGVRESTEGISVLARIRRRHGGPTVNAMTMPRLVAYAMTAVAVALVGAGGWLLTLGRDAGQTVYFATACLLAAASVVLGMLIVTRRPTNLVGALLTLFGLLAIWVALTDVYGYVVAHHPGRLPVSSLLVTTAQGSWMLNYVPAALLMLLFPDGRLLPGRRWRVVAAGLVVVPAAFIMLTGLDPAPFPPPFADVDHAFGTPPPSLARVLGPIAVALLPGLLALLVASTVAMVVRYRRATDPVRRAQVKWFALGAFFLPATLLLCWLSYLLLDGPDLAVVGLAATLIAVPTATAIGILRHDLYDVNKALSATVTYGLVTAALLAFYTVAMFVAGVAAGRSSPVAAAGATAVCALALSPLRVRLQREVDRRFYPARRAALAAIEDLRDRMHAGEAAPERLEEALRQALRDPEVRVGYRMPGTNELVTATGESFGVAEDATVIRLGGQQIGVLVRGGTTTRELMRELADACALLVEVVRLRLQLRRALLDVEASRARLLRAGYAERLRLERDLHDGAQQRLVSLGMALRLAQRHLPETDVSGLLDQAVAELGTAVAELRQIAHGLRPSSLDEGLANALTMLVRGVPLAVTLDVCPEPVPEDLATTAYYVASEALTNVVKHSGASAVHLRVARADNDLTVTVRDDGVGGARVRPGGGLAGIGDRVAAAGGALTVAGQRGNGTLVEAVLPCGS</sequence>
<evidence type="ECO:0000259" key="11">
    <source>
        <dbReference type="Pfam" id="PF07730"/>
    </source>
</evidence>
<reference evidence="12 13" key="1">
    <citation type="submission" date="2016-06" db="EMBL/GenBank/DDBJ databases">
        <authorList>
            <person name="Kjaerup R.B."/>
            <person name="Dalgaard T.S."/>
            <person name="Juul-Madsen H.R."/>
        </authorList>
    </citation>
    <scope>NUCLEOTIDE SEQUENCE [LARGE SCALE GENOMIC DNA]</scope>
    <source>
        <strain evidence="12 13">DSM 45248</strain>
    </source>
</reference>
<evidence type="ECO:0000256" key="9">
    <source>
        <dbReference type="SAM" id="Phobius"/>
    </source>
</evidence>
<feature type="transmembrane region" description="Helical" evidence="9">
    <location>
        <begin position="251"/>
        <end position="274"/>
    </location>
</feature>
<dbReference type="Gene3D" id="1.20.5.1930">
    <property type="match status" value="1"/>
</dbReference>
<dbReference type="Proteomes" id="UP000198765">
    <property type="component" value="Chromosome I"/>
</dbReference>
<dbReference type="GO" id="GO:0005524">
    <property type="term" value="F:ATP binding"/>
    <property type="evidence" value="ECO:0007669"/>
    <property type="project" value="UniProtKB-KW"/>
</dbReference>
<dbReference type="Pfam" id="PF02518">
    <property type="entry name" value="HATPase_c"/>
    <property type="match status" value="1"/>
</dbReference>
<evidence type="ECO:0000256" key="7">
    <source>
        <dbReference type="ARBA" id="ARBA00022840"/>
    </source>
</evidence>
<dbReference type="EC" id="2.7.13.3" evidence="2"/>
<dbReference type="InterPro" id="IPR011712">
    <property type="entry name" value="Sig_transdc_His_kin_sub3_dim/P"/>
</dbReference>
<name>A0A1A8YZS1_9ACTN</name>
<keyword evidence="3" id="KW-0597">Phosphoprotein</keyword>
<keyword evidence="5" id="KW-0547">Nucleotide-binding</keyword>
<keyword evidence="6 12" id="KW-0418">Kinase</keyword>
<evidence type="ECO:0000313" key="13">
    <source>
        <dbReference type="Proteomes" id="UP000198765"/>
    </source>
</evidence>
<evidence type="ECO:0000256" key="3">
    <source>
        <dbReference type="ARBA" id="ARBA00022553"/>
    </source>
</evidence>
<keyword evidence="8" id="KW-0902">Two-component regulatory system</keyword>
<keyword evidence="13" id="KW-1185">Reference proteome</keyword>